<sequence length="105" mass="12461">MVEECEWEKRGRGKRNLMDYGVKPRLPERRRERETADRVYIVVFQNLGGFIKYVVEFSLARHCANSKERDASSMCLTLILGRVQWRAQLQRWLGFTPTVWKNPSD</sequence>
<gene>
    <name evidence="1" type="ORF">AYBTSS11_LOCUS11810</name>
</gene>
<dbReference type="Gramene" id="rna-AYBTSS11_LOCUS11810">
    <property type="protein sequence ID" value="CAJ1944232.1"/>
    <property type="gene ID" value="gene-AYBTSS11_LOCUS11810"/>
</dbReference>
<protein>
    <submittedName>
        <fullName evidence="1">Uncharacterized protein</fullName>
    </submittedName>
</protein>
<name>A0AA86VL20_9FABA</name>
<reference evidence="1" key="1">
    <citation type="submission" date="2023-10" db="EMBL/GenBank/DDBJ databases">
        <authorList>
            <person name="Domelevo Entfellner J.-B."/>
        </authorList>
    </citation>
    <scope>NUCLEOTIDE SEQUENCE</scope>
</reference>
<dbReference type="Proteomes" id="UP001189624">
    <property type="component" value="Chromosome 3"/>
</dbReference>
<evidence type="ECO:0000313" key="1">
    <source>
        <dbReference type="EMBL" id="CAJ1944232.1"/>
    </source>
</evidence>
<dbReference type="AlphaFoldDB" id="A0AA86VL20"/>
<organism evidence="1 2">
    <name type="scientific">Sphenostylis stenocarpa</name>
    <dbReference type="NCBI Taxonomy" id="92480"/>
    <lineage>
        <taxon>Eukaryota</taxon>
        <taxon>Viridiplantae</taxon>
        <taxon>Streptophyta</taxon>
        <taxon>Embryophyta</taxon>
        <taxon>Tracheophyta</taxon>
        <taxon>Spermatophyta</taxon>
        <taxon>Magnoliopsida</taxon>
        <taxon>eudicotyledons</taxon>
        <taxon>Gunneridae</taxon>
        <taxon>Pentapetalae</taxon>
        <taxon>rosids</taxon>
        <taxon>fabids</taxon>
        <taxon>Fabales</taxon>
        <taxon>Fabaceae</taxon>
        <taxon>Papilionoideae</taxon>
        <taxon>50 kb inversion clade</taxon>
        <taxon>NPAAA clade</taxon>
        <taxon>indigoferoid/millettioid clade</taxon>
        <taxon>Phaseoleae</taxon>
        <taxon>Sphenostylis</taxon>
    </lineage>
</organism>
<keyword evidence="2" id="KW-1185">Reference proteome</keyword>
<accession>A0AA86VL20</accession>
<dbReference type="EMBL" id="OY731400">
    <property type="protein sequence ID" value="CAJ1944232.1"/>
    <property type="molecule type" value="Genomic_DNA"/>
</dbReference>
<evidence type="ECO:0000313" key="2">
    <source>
        <dbReference type="Proteomes" id="UP001189624"/>
    </source>
</evidence>
<proteinExistence type="predicted"/>